<dbReference type="InterPro" id="IPR009057">
    <property type="entry name" value="Homeodomain-like_sf"/>
</dbReference>
<sequence length="147" mass="16270">MERGGLNCELLTSIVSDATKAAELPSYLPLLKSLIESGATFEVAGARIGISKTTAQRWIAKHGTDATRRLKPRLSSEQSERIRELRRNGKTFLEIVDALGVSRGSAYRHAKRKATKRCPLCRQLYNGNCCLLCEARSYRKRSTAATA</sequence>
<keyword evidence="2" id="KW-1185">Reference proteome</keyword>
<dbReference type="EMBL" id="CP036298">
    <property type="protein sequence ID" value="QDV24406.1"/>
    <property type="molecule type" value="Genomic_DNA"/>
</dbReference>
<dbReference type="KEGG" id="ahel:Q31a_27230"/>
<evidence type="ECO:0000313" key="1">
    <source>
        <dbReference type="EMBL" id="QDV24406.1"/>
    </source>
</evidence>
<proteinExistence type="predicted"/>
<organism evidence="1 2">
    <name type="scientific">Aureliella helgolandensis</name>
    <dbReference type="NCBI Taxonomy" id="2527968"/>
    <lineage>
        <taxon>Bacteria</taxon>
        <taxon>Pseudomonadati</taxon>
        <taxon>Planctomycetota</taxon>
        <taxon>Planctomycetia</taxon>
        <taxon>Pirellulales</taxon>
        <taxon>Pirellulaceae</taxon>
        <taxon>Aureliella</taxon>
    </lineage>
</organism>
<protein>
    <submittedName>
        <fullName evidence="1">Uncharacterized protein</fullName>
    </submittedName>
</protein>
<dbReference type="AlphaFoldDB" id="A0A518G750"/>
<dbReference type="Gene3D" id="1.10.10.60">
    <property type="entry name" value="Homeodomain-like"/>
    <property type="match status" value="1"/>
</dbReference>
<dbReference type="SUPFAM" id="SSF46689">
    <property type="entry name" value="Homeodomain-like"/>
    <property type="match status" value="1"/>
</dbReference>
<evidence type="ECO:0000313" key="2">
    <source>
        <dbReference type="Proteomes" id="UP000318017"/>
    </source>
</evidence>
<gene>
    <name evidence="1" type="ORF">Q31a_27230</name>
</gene>
<name>A0A518G750_9BACT</name>
<accession>A0A518G750</accession>
<reference evidence="1 2" key="1">
    <citation type="submission" date="2019-02" db="EMBL/GenBank/DDBJ databases">
        <title>Deep-cultivation of Planctomycetes and their phenomic and genomic characterization uncovers novel biology.</title>
        <authorList>
            <person name="Wiegand S."/>
            <person name="Jogler M."/>
            <person name="Boedeker C."/>
            <person name="Pinto D."/>
            <person name="Vollmers J."/>
            <person name="Rivas-Marin E."/>
            <person name="Kohn T."/>
            <person name="Peeters S.H."/>
            <person name="Heuer A."/>
            <person name="Rast P."/>
            <person name="Oberbeckmann S."/>
            <person name="Bunk B."/>
            <person name="Jeske O."/>
            <person name="Meyerdierks A."/>
            <person name="Storesund J.E."/>
            <person name="Kallscheuer N."/>
            <person name="Luecker S."/>
            <person name="Lage O.M."/>
            <person name="Pohl T."/>
            <person name="Merkel B.J."/>
            <person name="Hornburger P."/>
            <person name="Mueller R.-W."/>
            <person name="Bruemmer F."/>
            <person name="Labrenz M."/>
            <person name="Spormann A.M."/>
            <person name="Op den Camp H."/>
            <person name="Overmann J."/>
            <person name="Amann R."/>
            <person name="Jetten M.S.M."/>
            <person name="Mascher T."/>
            <person name="Medema M.H."/>
            <person name="Devos D.P."/>
            <person name="Kaster A.-K."/>
            <person name="Ovreas L."/>
            <person name="Rohde M."/>
            <person name="Galperin M.Y."/>
            <person name="Jogler C."/>
        </authorList>
    </citation>
    <scope>NUCLEOTIDE SEQUENCE [LARGE SCALE GENOMIC DNA]</scope>
    <source>
        <strain evidence="1 2">Q31a</strain>
    </source>
</reference>
<dbReference type="Proteomes" id="UP000318017">
    <property type="component" value="Chromosome"/>
</dbReference>